<dbReference type="PANTHER" id="PTHR43685:SF2">
    <property type="entry name" value="GLYCOSYLTRANSFERASE 2-LIKE DOMAIN-CONTAINING PROTEIN"/>
    <property type="match status" value="1"/>
</dbReference>
<evidence type="ECO:0000313" key="3">
    <source>
        <dbReference type="Proteomes" id="UP000278823"/>
    </source>
</evidence>
<dbReference type="GO" id="GO:0016740">
    <property type="term" value="F:transferase activity"/>
    <property type="evidence" value="ECO:0007669"/>
    <property type="project" value="UniProtKB-KW"/>
</dbReference>
<sequence>MIAGPVGASRPRITLITVCWNSEKTIASTLASIDAQTFRDFEHLIIDGGSTDATLAIVAAAGGRTVFSGPDKGIYDAMNKGIARASGDIIGFLNADDMFAGNRTLETIAKALESEELDCCYGDLIYVSQQDPTRQVRYWKSSMFKIGTFRRGWSPPHPTFYVRRAVYAQYGGFDLRYSLGADIELMMRFLEKARITSLYIPKVLVKMRLGGATNKNFSNILRQNTEVLQALAVHGLKVSPLGFWVPKLLNRLQQFLRKKQENRD</sequence>
<gene>
    <name evidence="2" type="ORF">EFQ99_06770</name>
</gene>
<evidence type="ECO:0000259" key="1">
    <source>
        <dbReference type="Pfam" id="PF00535"/>
    </source>
</evidence>
<keyword evidence="3" id="KW-1185">Reference proteome</keyword>
<dbReference type="InterPro" id="IPR029044">
    <property type="entry name" value="Nucleotide-diphossugar_trans"/>
</dbReference>
<dbReference type="InterPro" id="IPR001173">
    <property type="entry name" value="Glyco_trans_2-like"/>
</dbReference>
<dbReference type="Gene3D" id="3.90.550.10">
    <property type="entry name" value="Spore Coat Polysaccharide Biosynthesis Protein SpsA, Chain A"/>
    <property type="match status" value="1"/>
</dbReference>
<keyword evidence="2" id="KW-0808">Transferase</keyword>
<feature type="domain" description="Glycosyltransferase 2-like" evidence="1">
    <location>
        <begin position="15"/>
        <end position="157"/>
    </location>
</feature>
<dbReference type="AlphaFoldDB" id="A0A432PRY9"/>
<proteinExistence type="predicted"/>
<dbReference type="EMBL" id="RJTH01000002">
    <property type="protein sequence ID" value="RUM26581.1"/>
    <property type="molecule type" value="Genomic_DNA"/>
</dbReference>
<comment type="caution">
    <text evidence="2">The sequence shown here is derived from an EMBL/GenBank/DDBJ whole genome shotgun (WGS) entry which is preliminary data.</text>
</comment>
<evidence type="ECO:0000313" key="2">
    <source>
        <dbReference type="EMBL" id="RUM26581.1"/>
    </source>
</evidence>
<reference evidence="3" key="1">
    <citation type="submission" date="2018-11" db="EMBL/GenBank/DDBJ databases">
        <title>Rhizobium chutanense sp. nov., isolated from root nodules of Phaseolus vulgaris in China.</title>
        <authorList>
            <person name="Huo Y."/>
        </authorList>
    </citation>
    <scope>NUCLEOTIDE SEQUENCE [LARGE SCALE GENOMIC DNA]</scope>
    <source>
        <strain evidence="3">CCBAU 65647</strain>
    </source>
</reference>
<dbReference type="SUPFAM" id="SSF53448">
    <property type="entry name" value="Nucleotide-diphospho-sugar transferases"/>
    <property type="match status" value="1"/>
</dbReference>
<organism evidence="2 3">
    <name type="scientific">Rhizobium vallis</name>
    <dbReference type="NCBI Taxonomy" id="634290"/>
    <lineage>
        <taxon>Bacteria</taxon>
        <taxon>Pseudomonadati</taxon>
        <taxon>Pseudomonadota</taxon>
        <taxon>Alphaproteobacteria</taxon>
        <taxon>Hyphomicrobiales</taxon>
        <taxon>Rhizobiaceae</taxon>
        <taxon>Rhizobium/Agrobacterium group</taxon>
        <taxon>Rhizobium</taxon>
    </lineage>
</organism>
<dbReference type="RefSeq" id="WP_126920853.1">
    <property type="nucleotide sequence ID" value="NZ_ML133687.1"/>
</dbReference>
<dbReference type="InterPro" id="IPR050834">
    <property type="entry name" value="Glycosyltransf_2"/>
</dbReference>
<dbReference type="CDD" id="cd06433">
    <property type="entry name" value="GT_2_WfgS_like"/>
    <property type="match status" value="1"/>
</dbReference>
<accession>A0A432PRY9</accession>
<dbReference type="Pfam" id="PF00535">
    <property type="entry name" value="Glycos_transf_2"/>
    <property type="match status" value="1"/>
</dbReference>
<dbReference type="Proteomes" id="UP000278823">
    <property type="component" value="Unassembled WGS sequence"/>
</dbReference>
<protein>
    <submittedName>
        <fullName evidence="2">Glycosyltransferase</fullName>
    </submittedName>
</protein>
<dbReference type="OrthoDB" id="5291101at2"/>
<dbReference type="PANTHER" id="PTHR43685">
    <property type="entry name" value="GLYCOSYLTRANSFERASE"/>
    <property type="match status" value="1"/>
</dbReference>
<name>A0A432PRY9_9HYPH</name>